<feature type="transmembrane region" description="Helical" evidence="10">
    <location>
        <begin position="76"/>
        <end position="98"/>
    </location>
</feature>
<dbReference type="FunFam" id="3.40.50.300:FF:000186">
    <property type="entry name" value="ATP-binding cassette sub-family B member 7, mitochondrial"/>
    <property type="match status" value="1"/>
</dbReference>
<name>A0A8J4D554_9CHLO</name>
<feature type="transmembrane region" description="Helical" evidence="10">
    <location>
        <begin position="484"/>
        <end position="504"/>
    </location>
</feature>
<dbReference type="OrthoDB" id="6500128at2759"/>
<dbReference type="Pfam" id="PF00664">
    <property type="entry name" value="ABC_membrane"/>
    <property type="match status" value="1"/>
</dbReference>
<feature type="transmembrane region" description="Helical" evidence="10">
    <location>
        <begin position="136"/>
        <end position="157"/>
    </location>
</feature>
<keyword evidence="3 10" id="KW-0812">Transmembrane</keyword>
<keyword evidence="16" id="KW-1185">Reference proteome</keyword>
<feature type="domain" description="ABC transmembrane type-1" evidence="12">
    <location>
        <begin position="291"/>
        <end position="628"/>
    </location>
</feature>
<evidence type="ECO:0000256" key="5">
    <source>
        <dbReference type="ARBA" id="ARBA00022840"/>
    </source>
</evidence>
<keyword evidence="6 10" id="KW-1133">Transmembrane helix</keyword>
<feature type="region of interest" description="Disordered" evidence="9">
    <location>
        <begin position="1033"/>
        <end position="1093"/>
    </location>
</feature>
<dbReference type="InterPro" id="IPR027417">
    <property type="entry name" value="P-loop_NTPase"/>
</dbReference>
<comment type="similarity">
    <text evidence="8">Belongs to the ABC transporter superfamily. ABCB family. Heavy Metal importer (TC 3.A.1.210) subfamily.</text>
</comment>
<feature type="compositionally biased region" description="Low complexity" evidence="9">
    <location>
        <begin position="1046"/>
        <end position="1074"/>
    </location>
</feature>
<feature type="transmembrane region" description="Helical" evidence="10">
    <location>
        <begin position="169"/>
        <end position="189"/>
    </location>
</feature>
<keyword evidence="4" id="KW-0547">Nucleotide-binding</keyword>
<evidence type="ECO:0000256" key="3">
    <source>
        <dbReference type="ARBA" id="ARBA00022692"/>
    </source>
</evidence>
<comment type="caution">
    <text evidence="14">The sequence shown here is derived from an EMBL/GenBank/DDBJ whole genome shotgun (WGS) entry which is preliminary data.</text>
</comment>
<dbReference type="CDD" id="cd03253">
    <property type="entry name" value="ABCC_ATM1_transporter"/>
    <property type="match status" value="1"/>
</dbReference>
<dbReference type="InterPro" id="IPR039421">
    <property type="entry name" value="Type_1_exporter"/>
</dbReference>
<dbReference type="InterPro" id="IPR036640">
    <property type="entry name" value="ABC1_TM_sf"/>
</dbReference>
<evidence type="ECO:0000256" key="8">
    <source>
        <dbReference type="ARBA" id="ARBA00024363"/>
    </source>
</evidence>
<evidence type="ECO:0000313" key="14">
    <source>
        <dbReference type="EMBL" id="GIL95616.1"/>
    </source>
</evidence>
<sequence>MVVASAHGLRWCGTLSDASWLGPFLSPCSFETFSSTVLLATTLIILLAQGTRLAVAHQLRAHGKQRKGISGLNGSYIAAALFLCGTHALHFTVGLAVLRPWPFHIVYHACMMVVWGTIASFAIYTGRLPISVDFRIASISATLVYIISLYSFFRLYFDTHAMPLQYIKASIWSDMLQLAVAATISWLGFRRAPRGPTLAALQAQLGLSSAAPGHDGRGAYQQLPAASAEDGHGSTAGAGKGPAVAAGGGAAGAIGGQDTDADADKSTWISLFVDACAYVWPESFWLQLRTVVCLLLLVAMRVLNLAVPILYKKVVDKLAAGNSGGLPQPAAAAGEGRGLGLDLGLGRLLGWSVWGSDPGPGPGPERMNFTALVWPWVVLYLTAVFFQGGAGGGVVGFINNIRSYLWIPVSQDCYRRINLRTFDHVLGLDLTFHLRKKTGEVTKVVDRGTNAMQNLLSTVLFNILPQMFDVLAAATYLAQALEPTIAIIVFITVGSYIPLTIFITEWRGKLRREMNQTDQVKSGRATDALLNYETVKYFCNEKHESRQYAAAIDAYQAAEFKSISSINLLNVVQSAIMFCGIASGLLVCAGGVSAGVLTVGDTVLFLSLMAQLYGPLNFFGSYYRTIQQYMIDMENLLELLGRRSVVEDSPAAKELTVAAGELVFDDVSFQYEPGHLVLRNVSFRVPGGKTIAFVGATGSGKSTITRLIFRFYDVSSGAVRIDGQDVRQVTQTSLRKAVGMVPQDTVLFNDTIMHNIRYGNLSATDEQVHEVAKLACIHDTIVNRFPKGYDTVVGERGLRLSGGEKQRVAFARALLKNPAMLVLDEATSALDTITEKKIQYALSEVRSERTTCIVAHRLSTIADADIIVVMATGNVAEMGSHMELLGKGGLYAEMWMRQAATAQASDGSAGPSSLRGSTLDLTRLNNGNGAAKAANVGAAATAVTDIAMGGNGANGASGSTDTGGIAVYLVPDPSPAAMPVDEGKGAALGGRSGDSNNEAALATREVPVAVGTVPTGQVATAEEAQPVVDASTPIARGADGSVPAEPSAVQAGSAPGPGAGVAPASGETFAARGPAGDGAGAGGGRGKSRKGRR</sequence>
<evidence type="ECO:0000256" key="7">
    <source>
        <dbReference type="ARBA" id="ARBA00023136"/>
    </source>
</evidence>
<dbReference type="InterPro" id="IPR011527">
    <property type="entry name" value="ABC1_TM_dom"/>
</dbReference>
<dbReference type="PANTHER" id="PTHR24221">
    <property type="entry name" value="ATP-BINDING CASSETTE SUB-FAMILY B"/>
    <property type="match status" value="1"/>
</dbReference>
<dbReference type="GO" id="GO:0140359">
    <property type="term" value="F:ABC-type transporter activity"/>
    <property type="evidence" value="ECO:0007669"/>
    <property type="project" value="InterPro"/>
</dbReference>
<dbReference type="InterPro" id="IPR003439">
    <property type="entry name" value="ABC_transporter-like_ATP-bd"/>
</dbReference>
<dbReference type="GO" id="GO:0016887">
    <property type="term" value="F:ATP hydrolysis activity"/>
    <property type="evidence" value="ECO:0007669"/>
    <property type="project" value="InterPro"/>
</dbReference>
<evidence type="ECO:0000313" key="16">
    <source>
        <dbReference type="Proteomes" id="UP000747110"/>
    </source>
</evidence>
<feature type="transmembrane region" description="Helical" evidence="10">
    <location>
        <begin position="104"/>
        <end position="124"/>
    </location>
</feature>
<dbReference type="PROSITE" id="PS00211">
    <property type="entry name" value="ABC_TRANSPORTER_1"/>
    <property type="match status" value="1"/>
</dbReference>
<dbReference type="EMBL" id="BNCP01000039">
    <property type="protein sequence ID" value="GIL87517.1"/>
    <property type="molecule type" value="Genomic_DNA"/>
</dbReference>
<protein>
    <submittedName>
        <fullName evidence="14">Uncharacterized protein</fullName>
    </submittedName>
</protein>
<feature type="domain" description="ABC transporter" evidence="11">
    <location>
        <begin position="662"/>
        <end position="897"/>
    </location>
</feature>
<proteinExistence type="inferred from homology"/>
<feature type="transmembrane region" description="Helical" evidence="10">
    <location>
        <begin position="33"/>
        <end position="55"/>
    </location>
</feature>
<reference evidence="14" key="1">
    <citation type="journal article" date="2021" name="Proc. Natl. Acad. Sci. U.S.A.">
        <title>Three genomes in the algal genus Volvox reveal the fate of a haploid sex-determining region after a transition to homothallism.</title>
        <authorList>
            <person name="Yamamoto K."/>
            <person name="Hamaji T."/>
            <person name="Kawai-Toyooka H."/>
            <person name="Matsuzaki R."/>
            <person name="Takahashi F."/>
            <person name="Nishimura Y."/>
            <person name="Kawachi M."/>
            <person name="Noguchi H."/>
            <person name="Minakuchi Y."/>
            <person name="Umen J.G."/>
            <person name="Toyoda A."/>
            <person name="Nozaki H."/>
        </authorList>
    </citation>
    <scope>NUCLEOTIDE SEQUENCE</scope>
    <source>
        <strain evidence="14">NIES-3785</strain>
        <strain evidence="13">NIES-3786</strain>
    </source>
</reference>
<dbReference type="Proteomes" id="UP000722791">
    <property type="component" value="Unassembled WGS sequence"/>
</dbReference>
<dbReference type="Gene3D" id="3.40.50.300">
    <property type="entry name" value="P-loop containing nucleotide triphosphate hydrolases"/>
    <property type="match status" value="1"/>
</dbReference>
<dbReference type="EMBL" id="BNCQ01000002">
    <property type="protein sequence ID" value="GIL95616.1"/>
    <property type="molecule type" value="Genomic_DNA"/>
</dbReference>
<evidence type="ECO:0000259" key="12">
    <source>
        <dbReference type="PROSITE" id="PS50929"/>
    </source>
</evidence>
<dbReference type="PROSITE" id="PS50893">
    <property type="entry name" value="ABC_TRANSPORTER_2"/>
    <property type="match status" value="1"/>
</dbReference>
<evidence type="ECO:0000313" key="13">
    <source>
        <dbReference type="EMBL" id="GIL87517.1"/>
    </source>
</evidence>
<dbReference type="AlphaFoldDB" id="A0A8J4D554"/>
<keyword evidence="7 10" id="KW-0472">Membrane</keyword>
<dbReference type="PROSITE" id="PS50929">
    <property type="entry name" value="ABC_TM1F"/>
    <property type="match status" value="1"/>
</dbReference>
<dbReference type="GO" id="GO:0016020">
    <property type="term" value="C:membrane"/>
    <property type="evidence" value="ECO:0007669"/>
    <property type="project" value="UniProtKB-SubCell"/>
</dbReference>
<dbReference type="InterPro" id="IPR017871">
    <property type="entry name" value="ABC_transporter-like_CS"/>
</dbReference>
<dbReference type="SUPFAM" id="SSF52540">
    <property type="entry name" value="P-loop containing nucleoside triphosphate hydrolases"/>
    <property type="match status" value="1"/>
</dbReference>
<dbReference type="SMART" id="SM00382">
    <property type="entry name" value="AAA"/>
    <property type="match status" value="1"/>
</dbReference>
<accession>A0A8J4D554</accession>
<gene>
    <name evidence="13" type="ORF">Vretifemale_15560</name>
    <name evidence="14" type="ORF">Vretimale_1580</name>
</gene>
<dbReference type="SUPFAM" id="SSF90123">
    <property type="entry name" value="ABC transporter transmembrane region"/>
    <property type="match status" value="1"/>
</dbReference>
<comment type="subcellular location">
    <subcellularLocation>
        <location evidence="1">Membrane</location>
        <topology evidence="1">Multi-pass membrane protein</topology>
    </subcellularLocation>
</comment>
<evidence type="ECO:0000256" key="2">
    <source>
        <dbReference type="ARBA" id="ARBA00022448"/>
    </source>
</evidence>
<organism evidence="14 15">
    <name type="scientific">Volvox reticuliferus</name>
    <dbReference type="NCBI Taxonomy" id="1737510"/>
    <lineage>
        <taxon>Eukaryota</taxon>
        <taxon>Viridiplantae</taxon>
        <taxon>Chlorophyta</taxon>
        <taxon>core chlorophytes</taxon>
        <taxon>Chlorophyceae</taxon>
        <taxon>CS clade</taxon>
        <taxon>Chlamydomonadales</taxon>
        <taxon>Volvocaceae</taxon>
        <taxon>Volvox</taxon>
    </lineage>
</organism>
<feature type="transmembrane region" description="Helical" evidence="10">
    <location>
        <begin position="455"/>
        <end position="478"/>
    </location>
</feature>
<keyword evidence="2" id="KW-0813">Transport</keyword>
<feature type="transmembrane region" description="Helical" evidence="10">
    <location>
        <begin position="575"/>
        <end position="597"/>
    </location>
</feature>
<evidence type="ECO:0000259" key="11">
    <source>
        <dbReference type="PROSITE" id="PS50893"/>
    </source>
</evidence>
<dbReference type="Proteomes" id="UP000747110">
    <property type="component" value="Unassembled WGS sequence"/>
</dbReference>
<feature type="compositionally biased region" description="Gly residues" evidence="9">
    <location>
        <begin position="1075"/>
        <end position="1085"/>
    </location>
</feature>
<keyword evidence="5" id="KW-0067">ATP-binding</keyword>
<dbReference type="PANTHER" id="PTHR24221:SF654">
    <property type="entry name" value="ATP-BINDING CASSETTE SUB-FAMILY B MEMBER 6"/>
    <property type="match status" value="1"/>
</dbReference>
<dbReference type="Pfam" id="PF00005">
    <property type="entry name" value="ABC_tran"/>
    <property type="match status" value="1"/>
</dbReference>
<dbReference type="Gene3D" id="1.20.1560.10">
    <property type="entry name" value="ABC transporter type 1, transmembrane domain"/>
    <property type="match status" value="1"/>
</dbReference>
<evidence type="ECO:0000256" key="9">
    <source>
        <dbReference type="SAM" id="MobiDB-lite"/>
    </source>
</evidence>
<dbReference type="InterPro" id="IPR003593">
    <property type="entry name" value="AAA+_ATPase"/>
</dbReference>
<evidence type="ECO:0000313" key="15">
    <source>
        <dbReference type="Proteomes" id="UP000722791"/>
    </source>
</evidence>
<dbReference type="GO" id="GO:0005524">
    <property type="term" value="F:ATP binding"/>
    <property type="evidence" value="ECO:0007669"/>
    <property type="project" value="UniProtKB-KW"/>
</dbReference>
<feature type="transmembrane region" description="Helical" evidence="10">
    <location>
        <begin position="291"/>
        <end position="311"/>
    </location>
</feature>
<evidence type="ECO:0000256" key="6">
    <source>
        <dbReference type="ARBA" id="ARBA00022989"/>
    </source>
</evidence>
<evidence type="ECO:0000256" key="1">
    <source>
        <dbReference type="ARBA" id="ARBA00004141"/>
    </source>
</evidence>
<evidence type="ECO:0000256" key="4">
    <source>
        <dbReference type="ARBA" id="ARBA00022741"/>
    </source>
</evidence>
<evidence type="ECO:0000256" key="10">
    <source>
        <dbReference type="SAM" id="Phobius"/>
    </source>
</evidence>
<feature type="transmembrane region" description="Helical" evidence="10">
    <location>
        <begin position="373"/>
        <end position="398"/>
    </location>
</feature>